<protein>
    <recommendedName>
        <fullName evidence="3">Tetratricopeptide repeat protein</fullName>
    </recommendedName>
</protein>
<keyword evidence="2" id="KW-1185">Reference proteome</keyword>
<reference evidence="1 2" key="2">
    <citation type="submission" date="2019-08" db="EMBL/GenBank/DDBJ databases">
        <title>Amycolatopsis acidicola sp. nov., isolated from peat swamp forest soil.</title>
        <authorList>
            <person name="Srisuk N."/>
        </authorList>
    </citation>
    <scope>NUCLEOTIDE SEQUENCE [LARGE SCALE GENOMIC DNA]</scope>
    <source>
        <strain evidence="1 2">TBRC 6029</strain>
    </source>
</reference>
<dbReference type="RefSeq" id="WP_144585059.1">
    <property type="nucleotide sequence ID" value="NZ_VJWX01000006.1"/>
</dbReference>
<accession>A0A558DMB5</accession>
<dbReference type="AlphaFoldDB" id="A0A558DMB5"/>
<comment type="caution">
    <text evidence="1">The sequence shown here is derived from an EMBL/GenBank/DDBJ whole genome shotgun (WGS) entry which is preliminary data.</text>
</comment>
<name>A0A558DMB5_9PSEU</name>
<gene>
    <name evidence="1" type="ORF">FNH05_01390</name>
</gene>
<organism evidence="1 2">
    <name type="scientific">Amycolatopsis rhizosphaerae</name>
    <dbReference type="NCBI Taxonomy" id="2053003"/>
    <lineage>
        <taxon>Bacteria</taxon>
        <taxon>Bacillati</taxon>
        <taxon>Actinomycetota</taxon>
        <taxon>Actinomycetes</taxon>
        <taxon>Pseudonocardiales</taxon>
        <taxon>Pseudonocardiaceae</taxon>
        <taxon>Amycolatopsis</taxon>
    </lineage>
</organism>
<evidence type="ECO:0008006" key="3">
    <source>
        <dbReference type="Google" id="ProtNLM"/>
    </source>
</evidence>
<dbReference type="EMBL" id="VJWX01000006">
    <property type="protein sequence ID" value="TVT62155.1"/>
    <property type="molecule type" value="Genomic_DNA"/>
</dbReference>
<proteinExistence type="predicted"/>
<evidence type="ECO:0000313" key="2">
    <source>
        <dbReference type="Proteomes" id="UP000320011"/>
    </source>
</evidence>
<sequence length="455" mass="51313">MDDDLVAVATRYFADACEKSGHKLSRSKGQECQCRALADKLEREHRARFEAETYDVNKFLLQASAGGGFPAADWPTPALIRLVADHIVAPPWFSGSPNQRMVKLTSGLARIGERGLPPDALVRVGLNRQIRLSITSLVIAFYREKFTKEILSRLPRDLQTWLALAETCLGKLTTAENLDDSTRMLTIIPAVKHGIFAKKLQEWLERASMQDVIAWRYKAPPHDGLAEEDINIQGGHEAIHWVMDRFSFTHYNEWYRTSLYWELRFASNPEATANEAGLPLSMLKQRPSHTGLLVESIVSRASYALEQEALIGDITHGELHSHILLLLDRGFVNQAIDVLSAALKKHPNNVLIRSMLSFCLTPSSPMKALEEIDKCTEDPDVPAELLAINKIAALWRSGNKEDAKKIANSKFSFKEDVFYILWRPEDFASASNSACFKVKRYRPKDWISEASRLLN</sequence>
<reference evidence="1 2" key="1">
    <citation type="submission" date="2019-07" db="EMBL/GenBank/DDBJ databases">
        <authorList>
            <person name="Duangmal K."/>
            <person name="Teo W.F.A."/>
        </authorList>
    </citation>
    <scope>NUCLEOTIDE SEQUENCE [LARGE SCALE GENOMIC DNA]</scope>
    <source>
        <strain evidence="1 2">TBRC 6029</strain>
    </source>
</reference>
<dbReference type="Proteomes" id="UP000320011">
    <property type="component" value="Unassembled WGS sequence"/>
</dbReference>
<dbReference type="OrthoDB" id="4833114at2"/>
<evidence type="ECO:0000313" key="1">
    <source>
        <dbReference type="EMBL" id="TVT62155.1"/>
    </source>
</evidence>